<keyword evidence="7" id="KW-0472">Membrane</keyword>
<feature type="domain" description="Transferrin-like" evidence="9">
    <location>
        <begin position="20"/>
        <end position="356"/>
    </location>
</feature>
<dbReference type="GO" id="GO:0005615">
    <property type="term" value="C:extracellular space"/>
    <property type="evidence" value="ECO:0007669"/>
    <property type="project" value="InterPro"/>
</dbReference>
<dbReference type="InterPro" id="IPR001156">
    <property type="entry name" value="Transferrin-like_dom"/>
</dbReference>
<dbReference type="CDD" id="cd13529">
    <property type="entry name" value="PBP2_transferrin"/>
    <property type="match status" value="1"/>
</dbReference>
<dbReference type="GO" id="GO:0006826">
    <property type="term" value="P:iron ion transport"/>
    <property type="evidence" value="ECO:0007669"/>
    <property type="project" value="UniProtKB-KW"/>
</dbReference>
<proteinExistence type="inferred from homology"/>
<sequence>MGSSLIILLLAVTSTLAEQYRLCTPESISNSDIASLTKGNSQISCVPVTDSADCAIKINEDKADFGIFNAEELLLAYQFYPDSLLPIIQLKNEDKINEEFEFRTVAVVPDSINSNEGLAALKDGGLCHPGFSESQIWNDYILKFFEKKVHDNQCNIYLSVSENEAYNIRHFFGKACRPGNWVNDLSHDSELKKKYPELCALCNEQKECKYDNNLNHGHMGALECLTSNRGKVAYVAYHYVQQYFKIDHTNPALNATSTGYQFICPNGALQPLTVSNPCAWIQQPWSTIVTRKDKANLMVTNLKNWLQAPLQQTQTWTIALGDILQRDGKIVYLHEQPTLKSYLVKGREVDLNERPCGYDIRWCTVNEPERTKCQWIAKEALLLGIQPRILCELKNSTFDCLSNISKSEADIMTIDSNYGYLARRIYNLTTVLYTETEKQKNSVVVAVVRNDVLSVKNFQEIKNKRVCFPDYGGIAWLSFINTLRINKIIEDTNDYPKVIAELLAGACTPGINDADHSDVTDSYTIETLCANCPLERSNSTCSADINNQYYGDKGALKCLAGPGDIAIIESKNVEKFVHERVIYPGDFRVLCKNGSLAEYTGFDVDDNCALSVTIDSEIVGRKYDPSGFQNNDTTDALLKIEDWLGYRPYSRRAIKIYESFKGYHDLLFKDSTVGLVSIDSTLTSIVAYKELFQFMDSEHSGVCSTVSHFILIFVSTIIALTSYYS</sequence>
<evidence type="ECO:0000256" key="6">
    <source>
        <dbReference type="PIRSR" id="PIRSR002549-4"/>
    </source>
</evidence>
<dbReference type="InterPro" id="IPR016357">
    <property type="entry name" value="Transferrin"/>
</dbReference>
<feature type="transmembrane region" description="Helical" evidence="7">
    <location>
        <begin position="706"/>
        <end position="724"/>
    </location>
</feature>
<feature type="disulfide bond" evidence="6">
    <location>
        <begin position="363"/>
        <end position="400"/>
    </location>
</feature>
<evidence type="ECO:0000256" key="1">
    <source>
        <dbReference type="ARBA" id="ARBA00022737"/>
    </source>
</evidence>
<gene>
    <name evidence="10" type="ORF">PV327_001039</name>
</gene>
<accession>A0AA39G8D2</accession>
<feature type="binding site" evidence="4">
    <location>
        <position position="475"/>
    </location>
    <ligand>
        <name>hydrogencarbonate</name>
        <dbReference type="ChEBI" id="CHEBI:17544"/>
        <label>1</label>
    </ligand>
</feature>
<feature type="disulfide bond" evidence="6">
    <location>
        <begin position="373"/>
        <end position="391"/>
    </location>
</feature>
<dbReference type="Pfam" id="PF00405">
    <property type="entry name" value="Transferrin"/>
    <property type="match status" value="2"/>
</dbReference>
<keyword evidence="1" id="KW-0677">Repeat</keyword>
<comment type="similarity">
    <text evidence="3">Belongs to the transferrin family.</text>
</comment>
<dbReference type="GO" id="GO:0005886">
    <property type="term" value="C:plasma membrane"/>
    <property type="evidence" value="ECO:0007669"/>
    <property type="project" value="TreeGrafter"/>
</dbReference>
<evidence type="ECO:0000256" key="4">
    <source>
        <dbReference type="PIRSR" id="PIRSR002549-2"/>
    </source>
</evidence>
<evidence type="ECO:0000256" key="5">
    <source>
        <dbReference type="PIRSR" id="PIRSR002549-3"/>
    </source>
</evidence>
<dbReference type="PANTHER" id="PTHR11485">
    <property type="entry name" value="TRANSFERRIN"/>
    <property type="match status" value="1"/>
</dbReference>
<dbReference type="GO" id="GO:0005769">
    <property type="term" value="C:early endosome"/>
    <property type="evidence" value="ECO:0007669"/>
    <property type="project" value="TreeGrafter"/>
</dbReference>
<keyword evidence="8" id="KW-0732">Signal</keyword>
<feature type="disulfide bond" evidence="6">
    <location>
        <begin position="591"/>
        <end position="608"/>
    </location>
</feature>
<evidence type="ECO:0000256" key="2">
    <source>
        <dbReference type="ARBA" id="ARBA00023157"/>
    </source>
</evidence>
<feature type="disulfide bond" evidence="6">
    <location>
        <begin position="264"/>
        <end position="278"/>
    </location>
</feature>
<evidence type="ECO:0000313" key="10">
    <source>
        <dbReference type="EMBL" id="KAK0182960.1"/>
    </source>
</evidence>
<keyword evidence="2 6" id="KW-1015">Disulfide bond</keyword>
<feature type="disulfide bond" evidence="6">
    <location>
        <begin position="467"/>
        <end position="558"/>
    </location>
</feature>
<comment type="caution">
    <text evidence="10">The sequence shown here is derived from an EMBL/GenBank/DDBJ whole genome shotgun (WGS) entry which is preliminary data.</text>
</comment>
<feature type="disulfide bond" evidence="6">
    <location>
        <begin position="176"/>
        <end position="202"/>
    </location>
</feature>
<dbReference type="GO" id="GO:0055037">
    <property type="term" value="C:recycling endosome"/>
    <property type="evidence" value="ECO:0007669"/>
    <property type="project" value="TreeGrafter"/>
</dbReference>
<dbReference type="Gene3D" id="3.40.190.10">
    <property type="entry name" value="Periplasmic binding protein-like II"/>
    <property type="match status" value="3"/>
</dbReference>
<evidence type="ECO:0000256" key="3">
    <source>
        <dbReference type="PIRNR" id="PIRNR002549"/>
    </source>
</evidence>
<dbReference type="GO" id="GO:0046872">
    <property type="term" value="F:metal ion binding"/>
    <property type="evidence" value="ECO:0007669"/>
    <property type="project" value="UniProtKB-KW"/>
</dbReference>
<protein>
    <recommendedName>
        <fullName evidence="3">Transferrin</fullName>
    </recommendedName>
</protein>
<dbReference type="SMART" id="SM00094">
    <property type="entry name" value="TR_FER"/>
    <property type="match status" value="1"/>
</dbReference>
<keyword evidence="3" id="KW-0410">Iron transport</keyword>
<organism evidence="10 11">
    <name type="scientific">Microctonus hyperodae</name>
    <name type="common">Parasitoid wasp</name>
    <dbReference type="NCBI Taxonomy" id="165561"/>
    <lineage>
        <taxon>Eukaryota</taxon>
        <taxon>Metazoa</taxon>
        <taxon>Ecdysozoa</taxon>
        <taxon>Arthropoda</taxon>
        <taxon>Hexapoda</taxon>
        <taxon>Insecta</taxon>
        <taxon>Pterygota</taxon>
        <taxon>Neoptera</taxon>
        <taxon>Endopterygota</taxon>
        <taxon>Hymenoptera</taxon>
        <taxon>Apocrita</taxon>
        <taxon>Ichneumonoidea</taxon>
        <taxon>Braconidae</taxon>
        <taxon>Euphorinae</taxon>
        <taxon>Microctonus</taxon>
    </lineage>
</organism>
<feature type="disulfide bond" evidence="6">
    <location>
        <begin position="199"/>
        <end position="208"/>
    </location>
</feature>
<dbReference type="SUPFAM" id="SSF53850">
    <property type="entry name" value="Periplasmic binding protein-like II"/>
    <property type="match status" value="2"/>
</dbReference>
<feature type="binding site" evidence="5">
    <location>
        <position position="415"/>
    </location>
    <ligand>
        <name>Fe(3+)</name>
        <dbReference type="ChEBI" id="CHEBI:29034"/>
        <label>1</label>
    </ligand>
</feature>
<evidence type="ECO:0000256" key="7">
    <source>
        <dbReference type="SAM" id="Phobius"/>
    </source>
</evidence>
<feature type="chain" id="PRO_5041230346" description="Transferrin" evidence="8">
    <location>
        <begin position="18"/>
        <end position="725"/>
    </location>
</feature>
<evidence type="ECO:0000313" key="11">
    <source>
        <dbReference type="Proteomes" id="UP001168972"/>
    </source>
</evidence>
<evidence type="ECO:0000259" key="9">
    <source>
        <dbReference type="PROSITE" id="PS51408"/>
    </source>
</evidence>
<keyword evidence="3 5" id="KW-0408">Iron</keyword>
<feature type="disulfide bond" evidence="6">
    <location>
        <begin position="529"/>
        <end position="541"/>
    </location>
</feature>
<keyword evidence="7" id="KW-0812">Transmembrane</keyword>
<dbReference type="PIRSF" id="PIRSF002549">
    <property type="entry name" value="Transferrin"/>
    <property type="match status" value="1"/>
</dbReference>
<dbReference type="AlphaFoldDB" id="A0AA39G8D2"/>
<dbReference type="Proteomes" id="UP001168972">
    <property type="component" value="Unassembled WGS sequence"/>
</dbReference>
<keyword evidence="3" id="KW-0406">Ion transport</keyword>
<evidence type="ECO:0000256" key="8">
    <source>
        <dbReference type="SAM" id="SignalP"/>
    </source>
</evidence>
<dbReference type="PROSITE" id="PS51408">
    <property type="entry name" value="TRANSFERRIN_LIKE_4"/>
    <property type="match status" value="2"/>
</dbReference>
<feature type="disulfide bond" evidence="6">
    <location>
        <begin position="127"/>
        <end position="224"/>
    </location>
</feature>
<keyword evidence="7" id="KW-1133">Transmembrane helix</keyword>
<feature type="signal peptide" evidence="8">
    <location>
        <begin position="1"/>
        <end position="17"/>
    </location>
</feature>
<dbReference type="PANTHER" id="PTHR11485:SF57">
    <property type="entry name" value="TRANSFERRIN"/>
    <property type="match status" value="1"/>
</dbReference>
<name>A0AA39G8D2_MICHY</name>
<reference evidence="10" key="2">
    <citation type="submission" date="2023-03" db="EMBL/GenBank/DDBJ databases">
        <authorList>
            <person name="Inwood S.N."/>
            <person name="Skelly J.G."/>
            <person name="Guhlin J."/>
            <person name="Harrop T.W.R."/>
            <person name="Goldson S.G."/>
            <person name="Dearden P.K."/>
        </authorList>
    </citation>
    <scope>NUCLEOTIDE SEQUENCE</scope>
    <source>
        <strain evidence="10">Lincoln</strain>
        <tissue evidence="10">Whole body</tissue>
    </source>
</reference>
<reference evidence="10" key="1">
    <citation type="journal article" date="2023" name="bioRxiv">
        <title>Scaffold-level genome assemblies of two parasitoid biocontrol wasps reveal the parthenogenesis mechanism and an associated novel virus.</title>
        <authorList>
            <person name="Inwood S."/>
            <person name="Skelly J."/>
            <person name="Guhlin J."/>
            <person name="Harrop T."/>
            <person name="Goldson S."/>
            <person name="Dearden P."/>
        </authorList>
    </citation>
    <scope>NUCLEOTIDE SEQUENCE</scope>
    <source>
        <strain evidence="10">Lincoln</strain>
        <tissue evidence="10">Whole body</tissue>
    </source>
</reference>
<keyword evidence="3" id="KW-0813">Transport</keyword>
<feature type="domain" description="Transferrin-like" evidence="9">
    <location>
        <begin position="360"/>
        <end position="697"/>
    </location>
</feature>
<dbReference type="PRINTS" id="PR00422">
    <property type="entry name" value="TRANSFERRIN"/>
</dbReference>
<comment type="function">
    <text evidence="3">Transferrins are iron binding transport proteins which bind Fe(3+) ion in association with the binding of an anion, usually bicarbonate.</text>
</comment>
<dbReference type="EMBL" id="JAQQBR010000001">
    <property type="protein sequence ID" value="KAK0182960.1"/>
    <property type="molecule type" value="Genomic_DNA"/>
</dbReference>
<keyword evidence="11" id="KW-1185">Reference proteome</keyword>
<feature type="disulfide bond" evidence="6">
    <location>
        <begin position="23"/>
        <end position="54"/>
    </location>
</feature>
<feature type="disulfide bond" evidence="6">
    <location>
        <begin position="507"/>
        <end position="532"/>
    </location>
</feature>
<keyword evidence="3 5" id="KW-0479">Metal-binding</keyword>